<keyword evidence="4" id="KW-1185">Reference proteome</keyword>
<dbReference type="AlphaFoldDB" id="A0A928VMA9"/>
<organism evidence="3 4">
    <name type="scientific">Romeriopsis navalis LEGE 11480</name>
    <dbReference type="NCBI Taxonomy" id="2777977"/>
    <lineage>
        <taxon>Bacteria</taxon>
        <taxon>Bacillati</taxon>
        <taxon>Cyanobacteriota</taxon>
        <taxon>Cyanophyceae</taxon>
        <taxon>Leptolyngbyales</taxon>
        <taxon>Leptolyngbyaceae</taxon>
        <taxon>Romeriopsis</taxon>
        <taxon>Romeriopsis navalis</taxon>
    </lineage>
</organism>
<feature type="chain" id="PRO_5037227352" evidence="2">
    <location>
        <begin position="27"/>
        <end position="149"/>
    </location>
</feature>
<proteinExistence type="predicted"/>
<feature type="region of interest" description="Disordered" evidence="1">
    <location>
        <begin position="118"/>
        <end position="149"/>
    </location>
</feature>
<protein>
    <submittedName>
        <fullName evidence="3">Uncharacterized protein</fullName>
    </submittedName>
</protein>
<sequence length="149" mass="15431">MKLRIISIALAITAMLFAVMPHVSHGKQPAAAINEPATSSIVLPAPKLPESNLPTSTGESRSIAAGINLDSDSPCYYRKSDGTLVDLRSICGQQGNTAPTNVGSTPVYDNPAMRITPPNDPGVLYLSDSGQDDPAAQAASQAEETGGVQ</sequence>
<gene>
    <name evidence="3" type="ORF">IQ266_11330</name>
</gene>
<evidence type="ECO:0000313" key="3">
    <source>
        <dbReference type="EMBL" id="MBE9030323.1"/>
    </source>
</evidence>
<name>A0A928VMA9_9CYAN</name>
<comment type="caution">
    <text evidence="3">The sequence shown here is derived from an EMBL/GenBank/DDBJ whole genome shotgun (WGS) entry which is preliminary data.</text>
</comment>
<accession>A0A928VMA9</accession>
<reference evidence="3" key="1">
    <citation type="submission" date="2020-10" db="EMBL/GenBank/DDBJ databases">
        <authorList>
            <person name="Castelo-Branco R."/>
            <person name="Eusebio N."/>
            <person name="Adriana R."/>
            <person name="Vieira A."/>
            <person name="Brugerolle De Fraissinette N."/>
            <person name="Rezende De Castro R."/>
            <person name="Schneider M.P."/>
            <person name="Vasconcelos V."/>
            <person name="Leao P.N."/>
        </authorList>
    </citation>
    <scope>NUCLEOTIDE SEQUENCE</scope>
    <source>
        <strain evidence="3">LEGE 11480</strain>
    </source>
</reference>
<dbReference type="EMBL" id="JADEXQ010000033">
    <property type="protein sequence ID" value="MBE9030323.1"/>
    <property type="molecule type" value="Genomic_DNA"/>
</dbReference>
<dbReference type="RefSeq" id="WP_264325148.1">
    <property type="nucleotide sequence ID" value="NZ_JADEXQ010000033.1"/>
</dbReference>
<feature type="compositionally biased region" description="Low complexity" evidence="1">
    <location>
        <begin position="127"/>
        <end position="142"/>
    </location>
</feature>
<dbReference type="Proteomes" id="UP000625316">
    <property type="component" value="Unassembled WGS sequence"/>
</dbReference>
<evidence type="ECO:0000256" key="1">
    <source>
        <dbReference type="SAM" id="MobiDB-lite"/>
    </source>
</evidence>
<evidence type="ECO:0000313" key="4">
    <source>
        <dbReference type="Proteomes" id="UP000625316"/>
    </source>
</evidence>
<evidence type="ECO:0000256" key="2">
    <source>
        <dbReference type="SAM" id="SignalP"/>
    </source>
</evidence>
<feature type="signal peptide" evidence="2">
    <location>
        <begin position="1"/>
        <end position="26"/>
    </location>
</feature>
<keyword evidence="2" id="KW-0732">Signal</keyword>